<dbReference type="GO" id="GO:0046872">
    <property type="term" value="F:metal ion binding"/>
    <property type="evidence" value="ECO:0007669"/>
    <property type="project" value="UniProtKB-KW"/>
</dbReference>
<keyword evidence="2" id="KW-0597">Phosphoprotein</keyword>
<dbReference type="GO" id="GO:0005975">
    <property type="term" value="P:carbohydrate metabolic process"/>
    <property type="evidence" value="ECO:0007669"/>
    <property type="project" value="InterPro"/>
</dbReference>
<gene>
    <name evidence="8" type="ORF">AO067_03750</name>
</gene>
<dbReference type="SUPFAM" id="SSF53738">
    <property type="entry name" value="Phosphoglucomutase, first 3 domains"/>
    <property type="match status" value="1"/>
</dbReference>
<dbReference type="InterPro" id="IPR005843">
    <property type="entry name" value="A-D-PHexomutase_C"/>
</dbReference>
<accession>A0A0W0ICZ7</accession>
<dbReference type="Pfam" id="PF00408">
    <property type="entry name" value="PGM_PMM_IV"/>
    <property type="match status" value="1"/>
</dbReference>
<evidence type="ECO:0000313" key="9">
    <source>
        <dbReference type="Proteomes" id="UP000053048"/>
    </source>
</evidence>
<evidence type="ECO:0000259" key="7">
    <source>
        <dbReference type="Pfam" id="PF02880"/>
    </source>
</evidence>
<evidence type="ECO:0000259" key="6">
    <source>
        <dbReference type="Pfam" id="PF00408"/>
    </source>
</evidence>
<evidence type="ECO:0000256" key="2">
    <source>
        <dbReference type="ARBA" id="ARBA00022553"/>
    </source>
</evidence>
<evidence type="ECO:0000256" key="1">
    <source>
        <dbReference type="ARBA" id="ARBA00001946"/>
    </source>
</evidence>
<dbReference type="InterPro" id="IPR036900">
    <property type="entry name" value="A-D-PHexomutase_C_sf"/>
</dbReference>
<feature type="domain" description="Alpha-D-phosphohexomutase alpha/beta/alpha" evidence="7">
    <location>
        <begin position="1"/>
        <end position="52"/>
    </location>
</feature>
<proteinExistence type="predicted"/>
<comment type="cofactor">
    <cofactor evidence="1">
        <name>Mg(2+)</name>
        <dbReference type="ChEBI" id="CHEBI:18420"/>
    </cofactor>
</comment>
<evidence type="ECO:0000256" key="3">
    <source>
        <dbReference type="ARBA" id="ARBA00022723"/>
    </source>
</evidence>
<protein>
    <recommendedName>
        <fullName evidence="10">Phosphomannomutase</fullName>
    </recommendedName>
</protein>
<keyword evidence="9" id="KW-1185">Reference proteome</keyword>
<keyword evidence="3" id="KW-0479">Metal-binding</keyword>
<comment type="caution">
    <text evidence="8">The sequence shown here is derived from an EMBL/GenBank/DDBJ whole genome shotgun (WGS) entry which is preliminary data.</text>
</comment>
<sequence length="149" mass="16693">MKKSGALLAGEMSGHIFFKERWFGFDDGIYSAARLLEILSQESANAEDLFETFPNDISTPEINIKVTDVTKFSIIEALEKDAQWGDAKLTSIDGVRVDYPKGWGLVRASNTTPVLVLRFEAETEAELQRIKDVFHAELKKVAPDLDLPF</sequence>
<dbReference type="PANTHER" id="PTHR43771:SF2">
    <property type="entry name" value="PHOSPHOMANNOMUTASE_PHOSPHOGLUCOMUTASE"/>
    <property type="match status" value="1"/>
</dbReference>
<dbReference type="Gene3D" id="3.30.310.50">
    <property type="entry name" value="Alpha-D-phosphohexomutase, C-terminal domain"/>
    <property type="match status" value="1"/>
</dbReference>
<dbReference type="GO" id="GO:0016868">
    <property type="term" value="F:intramolecular phosphotransferase activity"/>
    <property type="evidence" value="ECO:0007669"/>
    <property type="project" value="InterPro"/>
</dbReference>
<evidence type="ECO:0008006" key="10">
    <source>
        <dbReference type="Google" id="ProtNLM"/>
    </source>
</evidence>
<dbReference type="InterPro" id="IPR005846">
    <property type="entry name" value="A-D-PHexomutase_a/b/a-III"/>
</dbReference>
<name>A0A0W0ICZ7_PSEVI</name>
<dbReference type="AlphaFoldDB" id="A0A0W0ICZ7"/>
<dbReference type="FunFam" id="3.30.310.50:FF:000007">
    <property type="entry name" value="Phosphomannomutase/phosphoglucomutase"/>
    <property type="match status" value="1"/>
</dbReference>
<dbReference type="Proteomes" id="UP000053048">
    <property type="component" value="Unassembled WGS sequence"/>
</dbReference>
<feature type="domain" description="Alpha-D-phosphohexomutase C-terminal" evidence="6">
    <location>
        <begin position="61"/>
        <end position="133"/>
    </location>
</feature>
<dbReference type="Gene3D" id="3.40.120.10">
    <property type="entry name" value="Alpha-D-Glucose-1,6-Bisphosphate, subunit A, domain 3"/>
    <property type="match status" value="1"/>
</dbReference>
<organism evidence="8 9">
    <name type="scientific">Pseudomonas viridiflava ICMP 13104</name>
    <dbReference type="NCBI Taxonomy" id="1198305"/>
    <lineage>
        <taxon>Bacteria</taxon>
        <taxon>Pseudomonadati</taxon>
        <taxon>Pseudomonadota</taxon>
        <taxon>Gammaproteobacteria</taxon>
        <taxon>Pseudomonadales</taxon>
        <taxon>Pseudomonadaceae</taxon>
        <taxon>Pseudomonas</taxon>
    </lineage>
</organism>
<dbReference type="EMBL" id="LKEJ01000024">
    <property type="protein sequence ID" value="KTB71033.1"/>
    <property type="molecule type" value="Genomic_DNA"/>
</dbReference>
<reference evidence="8 9" key="1">
    <citation type="submission" date="2015-09" db="EMBL/GenBank/DDBJ databases">
        <title>Genome sequence of ICMP 13104.</title>
        <authorList>
            <person name="Visnovsky S."/>
            <person name="Lu A."/>
            <person name="Panda P."/>
            <person name="Pitman A."/>
        </authorList>
    </citation>
    <scope>NUCLEOTIDE SEQUENCE [LARGE SCALE GENOMIC DNA]</scope>
    <source>
        <strain evidence="8 9">ICMP 13104</strain>
    </source>
</reference>
<dbReference type="Pfam" id="PF02880">
    <property type="entry name" value="PGM_PMM_III"/>
    <property type="match status" value="1"/>
</dbReference>
<dbReference type="SUPFAM" id="SSF55957">
    <property type="entry name" value="Phosphoglucomutase, C-terminal domain"/>
    <property type="match status" value="1"/>
</dbReference>
<keyword evidence="4" id="KW-0460">Magnesium</keyword>
<evidence type="ECO:0000313" key="8">
    <source>
        <dbReference type="EMBL" id="KTB71033.1"/>
    </source>
</evidence>
<evidence type="ECO:0000256" key="5">
    <source>
        <dbReference type="ARBA" id="ARBA00023235"/>
    </source>
</evidence>
<evidence type="ECO:0000256" key="4">
    <source>
        <dbReference type="ARBA" id="ARBA00022842"/>
    </source>
</evidence>
<dbReference type="PANTHER" id="PTHR43771">
    <property type="entry name" value="PHOSPHOMANNOMUTASE"/>
    <property type="match status" value="1"/>
</dbReference>
<keyword evidence="5" id="KW-0413">Isomerase</keyword>
<dbReference type="InterPro" id="IPR016055">
    <property type="entry name" value="A-D-PHexomutase_a/b/a-I/II/III"/>
</dbReference>